<dbReference type="EMBL" id="GBXM01084867">
    <property type="protein sequence ID" value="JAH23710.1"/>
    <property type="molecule type" value="Transcribed_RNA"/>
</dbReference>
<name>A0A0E9R5F1_ANGAN</name>
<sequence length="62" mass="7062">MYFLHPKQIQSAGYGGQITFMHCIIPQSNCNVFKTFPISIYCFGHILERCLEPAIWHSSAGE</sequence>
<reference evidence="1" key="1">
    <citation type="submission" date="2014-11" db="EMBL/GenBank/DDBJ databases">
        <authorList>
            <person name="Amaro Gonzalez C."/>
        </authorList>
    </citation>
    <scope>NUCLEOTIDE SEQUENCE</scope>
</reference>
<accession>A0A0E9R5F1</accession>
<reference evidence="1" key="2">
    <citation type="journal article" date="2015" name="Fish Shellfish Immunol.">
        <title>Early steps in the European eel (Anguilla anguilla)-Vibrio vulnificus interaction in the gills: Role of the RtxA13 toxin.</title>
        <authorList>
            <person name="Callol A."/>
            <person name="Pajuelo D."/>
            <person name="Ebbesson L."/>
            <person name="Teles M."/>
            <person name="MacKenzie S."/>
            <person name="Amaro C."/>
        </authorList>
    </citation>
    <scope>NUCLEOTIDE SEQUENCE</scope>
</reference>
<organism evidence="1">
    <name type="scientific">Anguilla anguilla</name>
    <name type="common">European freshwater eel</name>
    <name type="synonym">Muraena anguilla</name>
    <dbReference type="NCBI Taxonomy" id="7936"/>
    <lineage>
        <taxon>Eukaryota</taxon>
        <taxon>Metazoa</taxon>
        <taxon>Chordata</taxon>
        <taxon>Craniata</taxon>
        <taxon>Vertebrata</taxon>
        <taxon>Euteleostomi</taxon>
        <taxon>Actinopterygii</taxon>
        <taxon>Neopterygii</taxon>
        <taxon>Teleostei</taxon>
        <taxon>Anguilliformes</taxon>
        <taxon>Anguillidae</taxon>
        <taxon>Anguilla</taxon>
    </lineage>
</organism>
<evidence type="ECO:0000313" key="1">
    <source>
        <dbReference type="EMBL" id="JAH23710.1"/>
    </source>
</evidence>
<protein>
    <submittedName>
        <fullName evidence="1">Uncharacterized protein</fullName>
    </submittedName>
</protein>
<dbReference type="AlphaFoldDB" id="A0A0E9R5F1"/>
<proteinExistence type="predicted"/>